<comment type="caution">
    <text evidence="2">The sequence shown here is derived from an EMBL/GenBank/DDBJ whole genome shotgun (WGS) entry which is preliminary data.</text>
</comment>
<sequence length="332" mass="37500">MTEIDKFVHHPFAVLYQADLAFPGYGHDAPSFHWKYDSVIESLIRNNPPSSRRSKVANATEEKSEPTASASVPQIGHRLLTRAQRKDIKKVHVPQGIVMQYEGELVNFLDQLTLSDDESDDSSDESNPADTSAPVLAVAAVVEMEKAGQTKEDDVSTEAELSNWVVVEKPAVVETQPVKEVLVEKIETPVTATEELEAEEEDEERPQVYLRWDIQDQFLRFVAHALVAFYGLVSFSKTAKDGKRWVYICHPCHLDSIYQLASPTPASTPASTAERSQGPRRQKTLEHVQEMAVHELELLWNRIEPTKLLSSHCPRPDMTFFEYLYPATRPVF</sequence>
<organism evidence="2 3">
    <name type="scientific">Linnemannia schmuckeri</name>
    <dbReference type="NCBI Taxonomy" id="64567"/>
    <lineage>
        <taxon>Eukaryota</taxon>
        <taxon>Fungi</taxon>
        <taxon>Fungi incertae sedis</taxon>
        <taxon>Mucoromycota</taxon>
        <taxon>Mortierellomycotina</taxon>
        <taxon>Mortierellomycetes</taxon>
        <taxon>Mortierellales</taxon>
        <taxon>Mortierellaceae</taxon>
        <taxon>Linnemannia</taxon>
    </lineage>
</organism>
<evidence type="ECO:0000256" key="1">
    <source>
        <dbReference type="SAM" id="MobiDB-lite"/>
    </source>
</evidence>
<evidence type="ECO:0000313" key="2">
    <source>
        <dbReference type="EMBL" id="KAF9143729.1"/>
    </source>
</evidence>
<dbReference type="AlphaFoldDB" id="A0A9P5RUP1"/>
<accession>A0A9P5RUP1</accession>
<evidence type="ECO:0000313" key="3">
    <source>
        <dbReference type="Proteomes" id="UP000748756"/>
    </source>
</evidence>
<protein>
    <submittedName>
        <fullName evidence="2">Uncharacterized protein</fullName>
    </submittedName>
</protein>
<proteinExistence type="predicted"/>
<name>A0A9P5RUP1_9FUNG</name>
<dbReference type="Proteomes" id="UP000748756">
    <property type="component" value="Unassembled WGS sequence"/>
</dbReference>
<gene>
    <name evidence="2" type="ORF">BG015_000316</name>
</gene>
<keyword evidence="3" id="KW-1185">Reference proteome</keyword>
<reference evidence="2" key="1">
    <citation type="journal article" date="2020" name="Fungal Divers.">
        <title>Resolving the Mortierellaceae phylogeny through synthesis of multi-gene phylogenetics and phylogenomics.</title>
        <authorList>
            <person name="Vandepol N."/>
            <person name="Liber J."/>
            <person name="Desiro A."/>
            <person name="Na H."/>
            <person name="Kennedy M."/>
            <person name="Barry K."/>
            <person name="Grigoriev I.V."/>
            <person name="Miller A.N."/>
            <person name="O'Donnell K."/>
            <person name="Stajich J.E."/>
            <person name="Bonito G."/>
        </authorList>
    </citation>
    <scope>NUCLEOTIDE SEQUENCE</scope>
    <source>
        <strain evidence="2">NRRL 6426</strain>
    </source>
</reference>
<dbReference type="EMBL" id="JAAAUQ010001049">
    <property type="protein sequence ID" value="KAF9143729.1"/>
    <property type="molecule type" value="Genomic_DNA"/>
</dbReference>
<feature type="region of interest" description="Disordered" evidence="1">
    <location>
        <begin position="47"/>
        <end position="72"/>
    </location>
</feature>
<dbReference type="OrthoDB" id="10256743at2759"/>